<dbReference type="AlphaFoldDB" id="A0ABD2NUP9"/>
<dbReference type="EMBL" id="JABFTP020000144">
    <property type="protein sequence ID" value="KAL3282436.1"/>
    <property type="molecule type" value="Genomic_DNA"/>
</dbReference>
<evidence type="ECO:0000313" key="2">
    <source>
        <dbReference type="Proteomes" id="UP001516400"/>
    </source>
</evidence>
<evidence type="ECO:0000313" key="1">
    <source>
        <dbReference type="EMBL" id="KAL3282436.1"/>
    </source>
</evidence>
<gene>
    <name evidence="1" type="ORF">HHI36_005623</name>
</gene>
<name>A0ABD2NUP9_9CUCU</name>
<keyword evidence="2" id="KW-1185">Reference proteome</keyword>
<organism evidence="1 2">
    <name type="scientific">Cryptolaemus montrouzieri</name>
    <dbReference type="NCBI Taxonomy" id="559131"/>
    <lineage>
        <taxon>Eukaryota</taxon>
        <taxon>Metazoa</taxon>
        <taxon>Ecdysozoa</taxon>
        <taxon>Arthropoda</taxon>
        <taxon>Hexapoda</taxon>
        <taxon>Insecta</taxon>
        <taxon>Pterygota</taxon>
        <taxon>Neoptera</taxon>
        <taxon>Endopterygota</taxon>
        <taxon>Coleoptera</taxon>
        <taxon>Polyphaga</taxon>
        <taxon>Cucujiformia</taxon>
        <taxon>Coccinelloidea</taxon>
        <taxon>Coccinellidae</taxon>
        <taxon>Scymninae</taxon>
        <taxon>Scymnini</taxon>
        <taxon>Cryptolaemus</taxon>
    </lineage>
</organism>
<reference evidence="1 2" key="1">
    <citation type="journal article" date="2021" name="BMC Biol.">
        <title>Horizontally acquired antibacterial genes associated with adaptive radiation of ladybird beetles.</title>
        <authorList>
            <person name="Li H.S."/>
            <person name="Tang X.F."/>
            <person name="Huang Y.H."/>
            <person name="Xu Z.Y."/>
            <person name="Chen M.L."/>
            <person name="Du X.Y."/>
            <person name="Qiu B.Y."/>
            <person name="Chen P.T."/>
            <person name="Zhang W."/>
            <person name="Slipinski A."/>
            <person name="Escalona H.E."/>
            <person name="Waterhouse R.M."/>
            <person name="Zwick A."/>
            <person name="Pang H."/>
        </authorList>
    </citation>
    <scope>NUCLEOTIDE SEQUENCE [LARGE SCALE GENOMIC DNA]</scope>
    <source>
        <strain evidence="1">SYSU2018</strain>
    </source>
</reference>
<dbReference type="Proteomes" id="UP001516400">
    <property type="component" value="Unassembled WGS sequence"/>
</dbReference>
<accession>A0ABD2NUP9</accession>
<proteinExistence type="predicted"/>
<sequence>MRESDFLFCYRSYLEGLDGDCDVDITIIYMNIDILDTVGDAIQDNLTLMSEMGFSSCINLPTSVTKISKTCIPKEKVKRKTWITASLVRFINRKNEMYTSLLRNPEQEDLRSEYKRYRNILTDIIKEAINRYFSDKIENNRGNSKKIMKLLGKRLE</sequence>
<protein>
    <submittedName>
        <fullName evidence="1">Uncharacterized protein</fullName>
    </submittedName>
</protein>
<comment type="caution">
    <text evidence="1">The sequence shown here is derived from an EMBL/GenBank/DDBJ whole genome shotgun (WGS) entry which is preliminary data.</text>
</comment>